<evidence type="ECO:0000313" key="2">
    <source>
        <dbReference type="EMBL" id="SFS10248.1"/>
    </source>
</evidence>
<organism evidence="2 3">
    <name type="scientific">Halomicrobium zhouii</name>
    <dbReference type="NCBI Taxonomy" id="767519"/>
    <lineage>
        <taxon>Archaea</taxon>
        <taxon>Methanobacteriati</taxon>
        <taxon>Methanobacteriota</taxon>
        <taxon>Stenosarchaea group</taxon>
        <taxon>Halobacteria</taxon>
        <taxon>Halobacteriales</taxon>
        <taxon>Haloarculaceae</taxon>
        <taxon>Halomicrobium</taxon>
    </lineage>
</organism>
<reference evidence="2 3" key="1">
    <citation type="submission" date="2016-10" db="EMBL/GenBank/DDBJ databases">
        <authorList>
            <person name="de Groot N.N."/>
        </authorList>
    </citation>
    <scope>NUCLEOTIDE SEQUENCE [LARGE SCALE GENOMIC DNA]</scope>
    <source>
        <strain evidence="2 3">CGMCC 1.10457</strain>
    </source>
</reference>
<dbReference type="Proteomes" id="UP000199062">
    <property type="component" value="Unassembled WGS sequence"/>
</dbReference>
<dbReference type="RefSeq" id="WP_089818451.1">
    <property type="nucleotide sequence ID" value="NZ_FOZK01000004.1"/>
</dbReference>
<dbReference type="Pfam" id="PF24033">
    <property type="entry name" value="DUF7342"/>
    <property type="match status" value="1"/>
</dbReference>
<dbReference type="OrthoDB" id="240032at2157"/>
<evidence type="ECO:0008006" key="4">
    <source>
        <dbReference type="Google" id="ProtNLM"/>
    </source>
</evidence>
<dbReference type="InterPro" id="IPR036390">
    <property type="entry name" value="WH_DNA-bd_sf"/>
</dbReference>
<keyword evidence="3" id="KW-1185">Reference proteome</keyword>
<protein>
    <recommendedName>
        <fullName evidence="4">Sugar-specific transcriptional regulator TrmB</fullName>
    </recommendedName>
</protein>
<proteinExistence type="predicted"/>
<dbReference type="AlphaFoldDB" id="A0A1I6M3M7"/>
<dbReference type="EMBL" id="FOZK01000004">
    <property type="protein sequence ID" value="SFS10248.1"/>
    <property type="molecule type" value="Genomic_DNA"/>
</dbReference>
<evidence type="ECO:0000313" key="3">
    <source>
        <dbReference type="Proteomes" id="UP000199062"/>
    </source>
</evidence>
<dbReference type="InterPro" id="IPR055766">
    <property type="entry name" value="DUF7342"/>
</dbReference>
<gene>
    <name evidence="2" type="ORF">SAMN05216559_3690</name>
</gene>
<feature type="region of interest" description="Disordered" evidence="1">
    <location>
        <begin position="1"/>
        <end position="28"/>
    </location>
</feature>
<dbReference type="SUPFAM" id="SSF46785">
    <property type="entry name" value="Winged helix' DNA-binding domain"/>
    <property type="match status" value="1"/>
</dbReference>
<accession>A0A1I6M3M7</accession>
<sequence>MDTTDTSDRMPGEDEEPPDFDAWESPEELLKGGPTRERLLDVVMQLREPTKVSEIAERADCDTETARDYLGWFTEMGMVRELSGRPVRYERNDSYLRWRRVEQIREQYSETEIVERLKDTLDTAEAYRERFDAESPGEVSLVDAGREAAVEDVWEAISDWKTVEERAALLDAARRDDLSGGRAGRVNA</sequence>
<feature type="compositionally biased region" description="Basic and acidic residues" evidence="1">
    <location>
        <begin position="1"/>
        <end position="12"/>
    </location>
</feature>
<evidence type="ECO:0000256" key="1">
    <source>
        <dbReference type="SAM" id="MobiDB-lite"/>
    </source>
</evidence>
<feature type="compositionally biased region" description="Acidic residues" evidence="1">
    <location>
        <begin position="13"/>
        <end position="27"/>
    </location>
</feature>
<name>A0A1I6M3M7_9EURY</name>